<sequence length="48" mass="5755">MDYHNSNSYNKVSKREDDLQNKKRKMNIVGERDGNWRACREGSHERSD</sequence>
<feature type="region of interest" description="Disordered" evidence="1">
    <location>
        <begin position="1"/>
        <end position="48"/>
    </location>
</feature>
<evidence type="ECO:0000313" key="3">
    <source>
        <dbReference type="Proteomes" id="UP000265566"/>
    </source>
</evidence>
<organism evidence="2 3">
    <name type="scientific">Medicago truncatula</name>
    <name type="common">Barrel medic</name>
    <name type="synonym">Medicago tribuloides</name>
    <dbReference type="NCBI Taxonomy" id="3880"/>
    <lineage>
        <taxon>Eukaryota</taxon>
        <taxon>Viridiplantae</taxon>
        <taxon>Streptophyta</taxon>
        <taxon>Embryophyta</taxon>
        <taxon>Tracheophyta</taxon>
        <taxon>Spermatophyta</taxon>
        <taxon>Magnoliopsida</taxon>
        <taxon>eudicotyledons</taxon>
        <taxon>Gunneridae</taxon>
        <taxon>Pentapetalae</taxon>
        <taxon>rosids</taxon>
        <taxon>fabids</taxon>
        <taxon>Fabales</taxon>
        <taxon>Fabaceae</taxon>
        <taxon>Papilionoideae</taxon>
        <taxon>50 kb inversion clade</taxon>
        <taxon>NPAAA clade</taxon>
        <taxon>Hologalegina</taxon>
        <taxon>IRL clade</taxon>
        <taxon>Trifolieae</taxon>
        <taxon>Medicago</taxon>
    </lineage>
</organism>
<dbReference type="Gramene" id="rna35492">
    <property type="protein sequence ID" value="RHN51114.1"/>
    <property type="gene ID" value="gene35492"/>
</dbReference>
<proteinExistence type="predicted"/>
<comment type="caution">
    <text evidence="2">The sequence shown here is derived from an EMBL/GenBank/DDBJ whole genome shotgun (WGS) entry which is preliminary data.</text>
</comment>
<dbReference type="EMBL" id="PSQE01000006">
    <property type="protein sequence ID" value="RHN51114.1"/>
    <property type="molecule type" value="Genomic_DNA"/>
</dbReference>
<dbReference type="Proteomes" id="UP000265566">
    <property type="component" value="Chromosome 6"/>
</dbReference>
<gene>
    <name evidence="2" type="ORF">MtrunA17_Chr6g0464901</name>
</gene>
<accession>A0A396HH16</accession>
<evidence type="ECO:0000313" key="2">
    <source>
        <dbReference type="EMBL" id="RHN51114.1"/>
    </source>
</evidence>
<dbReference type="AlphaFoldDB" id="A0A396HH16"/>
<evidence type="ECO:0000256" key="1">
    <source>
        <dbReference type="SAM" id="MobiDB-lite"/>
    </source>
</evidence>
<protein>
    <submittedName>
        <fullName evidence="2">Uncharacterized protein</fullName>
    </submittedName>
</protein>
<feature type="compositionally biased region" description="Basic and acidic residues" evidence="1">
    <location>
        <begin position="30"/>
        <end position="48"/>
    </location>
</feature>
<feature type="compositionally biased region" description="Polar residues" evidence="1">
    <location>
        <begin position="1"/>
        <end position="11"/>
    </location>
</feature>
<name>A0A396HH16_MEDTR</name>
<reference evidence="3" key="1">
    <citation type="journal article" date="2018" name="Nat. Plants">
        <title>Whole-genome landscape of Medicago truncatula symbiotic genes.</title>
        <authorList>
            <person name="Pecrix Y."/>
            <person name="Staton S.E."/>
            <person name="Sallet E."/>
            <person name="Lelandais-Briere C."/>
            <person name="Moreau S."/>
            <person name="Carrere S."/>
            <person name="Blein T."/>
            <person name="Jardinaud M.F."/>
            <person name="Latrasse D."/>
            <person name="Zouine M."/>
            <person name="Zahm M."/>
            <person name="Kreplak J."/>
            <person name="Mayjonade B."/>
            <person name="Satge C."/>
            <person name="Perez M."/>
            <person name="Cauet S."/>
            <person name="Marande W."/>
            <person name="Chantry-Darmon C."/>
            <person name="Lopez-Roques C."/>
            <person name="Bouchez O."/>
            <person name="Berard A."/>
            <person name="Debelle F."/>
            <person name="Munos S."/>
            <person name="Bendahmane A."/>
            <person name="Berges H."/>
            <person name="Niebel A."/>
            <person name="Buitink J."/>
            <person name="Frugier F."/>
            <person name="Benhamed M."/>
            <person name="Crespi M."/>
            <person name="Gouzy J."/>
            <person name="Gamas P."/>
        </authorList>
    </citation>
    <scope>NUCLEOTIDE SEQUENCE [LARGE SCALE GENOMIC DNA]</scope>
    <source>
        <strain evidence="3">cv. Jemalong A17</strain>
    </source>
</reference>